<evidence type="ECO:0000313" key="7">
    <source>
        <dbReference type="Proteomes" id="UP000563151"/>
    </source>
</evidence>
<comment type="caution">
    <text evidence="6">The sequence shown here is derived from an EMBL/GenBank/DDBJ whole genome shotgun (WGS) entry which is preliminary data.</text>
</comment>
<keyword evidence="7" id="KW-1185">Reference proteome</keyword>
<sequence length="278" mass="32129">MEVVVNYPASFGEIIQGKMYDKDILCSCPINIFTKVRVFESKNPQYKYKYLKSAKFLNNVLKEWGYEEYIENLDIDIKSNIPAGKGFASSTADLCGVYYALLGLFKRQYEEDEIIRNCINIEPTDSIIFKEMTIFDYKNGHYKQNIGEYCNFNILVFEGKRVVDTVEFNKRNLPPLSNVEDLEKKLILAVKDKNIRNIGYCATESIIRNHRRLSYPILPVILKIKEEIGGYGVIGAHSGDALGIIYEHKLNIDKLNKYMSFIKDYKTYNVKTVNSIEI</sequence>
<evidence type="ECO:0000313" key="6">
    <source>
        <dbReference type="EMBL" id="MBC2397707.1"/>
    </source>
</evidence>
<keyword evidence="4" id="KW-0067">ATP-binding</keyword>
<dbReference type="InterPro" id="IPR014721">
    <property type="entry name" value="Ribsml_uS5_D2-typ_fold_subgr"/>
</dbReference>
<dbReference type="InterPro" id="IPR012363">
    <property type="entry name" value="PduX"/>
</dbReference>
<dbReference type="PIRSF" id="PIRSF033887">
    <property type="entry name" value="PduX"/>
    <property type="match status" value="1"/>
</dbReference>
<keyword evidence="2" id="KW-0547">Nucleotide-binding</keyword>
<keyword evidence="1" id="KW-0808">Transferase</keyword>
<dbReference type="PANTHER" id="PTHR43527:SF1">
    <property type="entry name" value="L-THREONINE KINASE"/>
    <property type="match status" value="1"/>
</dbReference>
<accession>A0A923J060</accession>
<evidence type="ECO:0000256" key="2">
    <source>
        <dbReference type="ARBA" id="ARBA00022741"/>
    </source>
</evidence>
<dbReference type="InterPro" id="IPR006204">
    <property type="entry name" value="GHMP_kinase_N_dom"/>
</dbReference>
<evidence type="ECO:0000259" key="5">
    <source>
        <dbReference type="Pfam" id="PF00288"/>
    </source>
</evidence>
<reference evidence="6 7" key="1">
    <citation type="submission" date="2020-04" db="EMBL/GenBank/DDBJ databases">
        <title>Genomic insights into acetone-butanol-ethanol (ABE) fermentation by sequencing solventogenic clostridia strains.</title>
        <authorList>
            <person name="Brown S."/>
        </authorList>
    </citation>
    <scope>NUCLEOTIDE SEQUENCE [LARGE SCALE GENOMIC DNA]</scope>
    <source>
        <strain evidence="6 7">DJ011</strain>
    </source>
</reference>
<evidence type="ECO:0000256" key="4">
    <source>
        <dbReference type="ARBA" id="ARBA00022840"/>
    </source>
</evidence>
<dbReference type="AlphaFoldDB" id="A0A923J060"/>
<feature type="domain" description="GHMP kinase N-terminal" evidence="5">
    <location>
        <begin position="56"/>
        <end position="122"/>
    </location>
</feature>
<proteinExistence type="predicted"/>
<evidence type="ECO:0000256" key="1">
    <source>
        <dbReference type="ARBA" id="ARBA00022679"/>
    </source>
</evidence>
<name>A0A923J060_CLOTT</name>
<organism evidence="6 7">
    <name type="scientific">Clostridium tetanomorphum</name>
    <dbReference type="NCBI Taxonomy" id="1553"/>
    <lineage>
        <taxon>Bacteria</taxon>
        <taxon>Bacillati</taxon>
        <taxon>Bacillota</taxon>
        <taxon>Clostridia</taxon>
        <taxon>Eubacteriales</taxon>
        <taxon>Clostridiaceae</taxon>
        <taxon>Clostridium</taxon>
    </lineage>
</organism>
<dbReference type="Gene3D" id="3.30.230.10">
    <property type="match status" value="1"/>
</dbReference>
<dbReference type="SUPFAM" id="SSF54211">
    <property type="entry name" value="Ribosomal protein S5 domain 2-like"/>
    <property type="match status" value="1"/>
</dbReference>
<dbReference type="PANTHER" id="PTHR43527">
    <property type="entry name" value="4-DIPHOSPHOCYTIDYL-2-C-METHYL-D-ERYTHRITOL KINASE, CHLOROPLASTIC"/>
    <property type="match status" value="1"/>
</dbReference>
<dbReference type="EMBL" id="JAAZWO010000007">
    <property type="protein sequence ID" value="MBC2397707.1"/>
    <property type="molecule type" value="Genomic_DNA"/>
</dbReference>
<dbReference type="GO" id="GO:0016301">
    <property type="term" value="F:kinase activity"/>
    <property type="evidence" value="ECO:0007669"/>
    <property type="project" value="UniProtKB-KW"/>
</dbReference>
<dbReference type="Pfam" id="PF00288">
    <property type="entry name" value="GHMP_kinases_N"/>
    <property type="match status" value="1"/>
</dbReference>
<dbReference type="InterPro" id="IPR020568">
    <property type="entry name" value="Ribosomal_Su5_D2-typ_SF"/>
</dbReference>
<gene>
    <name evidence="6" type="ORF">HGG79_07960</name>
</gene>
<keyword evidence="3 6" id="KW-0418">Kinase</keyword>
<dbReference type="GO" id="GO:0005524">
    <property type="term" value="F:ATP binding"/>
    <property type="evidence" value="ECO:0007669"/>
    <property type="project" value="UniProtKB-KW"/>
</dbReference>
<dbReference type="RefSeq" id="WP_035148257.1">
    <property type="nucleotide sequence ID" value="NZ_JAAZWO010000007.1"/>
</dbReference>
<dbReference type="Proteomes" id="UP000563151">
    <property type="component" value="Unassembled WGS sequence"/>
</dbReference>
<evidence type="ECO:0000256" key="3">
    <source>
        <dbReference type="ARBA" id="ARBA00022777"/>
    </source>
</evidence>
<protein>
    <submittedName>
        <fullName evidence="6">Kinase</fullName>
    </submittedName>
</protein>